<dbReference type="EMBL" id="JACIJO010000003">
    <property type="protein sequence ID" value="MBB6327322.1"/>
    <property type="molecule type" value="Genomic_DNA"/>
</dbReference>
<proteinExistence type="predicted"/>
<dbReference type="Proteomes" id="UP000588604">
    <property type="component" value="Unassembled WGS sequence"/>
</dbReference>
<evidence type="ECO:0000313" key="2">
    <source>
        <dbReference type="Proteomes" id="UP000588604"/>
    </source>
</evidence>
<evidence type="ECO:0000313" key="1">
    <source>
        <dbReference type="EMBL" id="MBB6327322.1"/>
    </source>
</evidence>
<protein>
    <submittedName>
        <fullName evidence="1">Uncharacterized protein</fullName>
    </submittedName>
</protein>
<reference evidence="1 2" key="1">
    <citation type="submission" date="2020-08" db="EMBL/GenBank/DDBJ databases">
        <title>Genomic Encyclopedia of Type Strains, Phase IV (KMG-IV): sequencing the most valuable type-strain genomes for metagenomic binning, comparative biology and taxonomic classification.</title>
        <authorList>
            <person name="Goeker M."/>
        </authorList>
    </citation>
    <scope>NUCLEOTIDE SEQUENCE [LARGE SCALE GENOMIC DNA]</scope>
    <source>
        <strain evidence="1 2">DSM 102044</strain>
    </source>
</reference>
<gene>
    <name evidence="1" type="ORF">FHS59_002965</name>
</gene>
<comment type="caution">
    <text evidence="1">The sequence shown here is derived from an EMBL/GenBank/DDBJ whole genome shotgun (WGS) entry which is preliminary data.</text>
</comment>
<name>A0A841MGL9_9BACT</name>
<accession>A0A841MGL9</accession>
<dbReference type="AlphaFoldDB" id="A0A841MGL9"/>
<organism evidence="1 2">
    <name type="scientific">Algoriphagus iocasae</name>
    <dbReference type="NCBI Taxonomy" id="1836499"/>
    <lineage>
        <taxon>Bacteria</taxon>
        <taxon>Pseudomonadati</taxon>
        <taxon>Bacteroidota</taxon>
        <taxon>Cytophagia</taxon>
        <taxon>Cytophagales</taxon>
        <taxon>Cyclobacteriaceae</taxon>
        <taxon>Algoriphagus</taxon>
    </lineage>
</organism>
<keyword evidence="2" id="KW-1185">Reference proteome</keyword>
<sequence>MVKIVEVLTNFGELQRHSRIKLGKSWVDESPARDYI</sequence>